<dbReference type="GO" id="GO:0005975">
    <property type="term" value="P:carbohydrate metabolic process"/>
    <property type="evidence" value="ECO:0007669"/>
    <property type="project" value="InterPro"/>
</dbReference>
<reference evidence="3" key="1">
    <citation type="submission" date="2020-01" db="EMBL/GenBank/DDBJ databases">
        <title>Identification and distribution of gene clusters putatively required for synthesis of sphingolipid metabolism inhibitors in phylogenetically diverse species of the filamentous fungus Fusarium.</title>
        <authorList>
            <person name="Kim H.-S."/>
            <person name="Busman M."/>
            <person name="Brown D.W."/>
            <person name="Divon H."/>
            <person name="Uhlig S."/>
            <person name="Proctor R.H."/>
        </authorList>
    </citation>
    <scope>NUCLEOTIDE SEQUENCE</scope>
    <source>
        <strain evidence="3">NRRL 31653</strain>
    </source>
</reference>
<proteinExistence type="predicted"/>
<dbReference type="EMBL" id="LUFC02000675">
    <property type="protein sequence ID" value="KAF4495235.1"/>
    <property type="molecule type" value="Genomic_DNA"/>
</dbReference>
<dbReference type="Gene3D" id="3.40.50.2000">
    <property type="entry name" value="Glycogen Phosphorylase B"/>
    <property type="match status" value="2"/>
</dbReference>
<feature type="region of interest" description="Disordered" evidence="1">
    <location>
        <begin position="1"/>
        <end position="75"/>
    </location>
</feature>
<accession>A0A9P5B6N9</accession>
<dbReference type="PANTHER" id="PTHR48050:SF13">
    <property type="entry name" value="STEROL 3-BETA-GLUCOSYLTRANSFERASE UGT80A2"/>
    <property type="match status" value="1"/>
</dbReference>
<dbReference type="GO" id="GO:0016758">
    <property type="term" value="F:hexosyltransferase activity"/>
    <property type="evidence" value="ECO:0007669"/>
    <property type="project" value="InterPro"/>
</dbReference>
<dbReference type="InterPro" id="IPR004276">
    <property type="entry name" value="GlycoTrans_28_N"/>
</dbReference>
<evidence type="ECO:0000256" key="1">
    <source>
        <dbReference type="SAM" id="MobiDB-lite"/>
    </source>
</evidence>
<protein>
    <submittedName>
        <fullName evidence="3">Sterol glucosyltransferase</fullName>
    </submittedName>
</protein>
<evidence type="ECO:0000313" key="4">
    <source>
        <dbReference type="Proteomes" id="UP000737391"/>
    </source>
</evidence>
<feature type="compositionally biased region" description="Basic residues" evidence="1">
    <location>
        <begin position="1"/>
        <end position="10"/>
    </location>
</feature>
<organism evidence="3 4">
    <name type="scientific">Fusarium agapanthi</name>
    <dbReference type="NCBI Taxonomy" id="1803897"/>
    <lineage>
        <taxon>Eukaryota</taxon>
        <taxon>Fungi</taxon>
        <taxon>Dikarya</taxon>
        <taxon>Ascomycota</taxon>
        <taxon>Pezizomycotina</taxon>
        <taxon>Sordariomycetes</taxon>
        <taxon>Hypocreomycetidae</taxon>
        <taxon>Hypocreales</taxon>
        <taxon>Nectriaceae</taxon>
        <taxon>Fusarium</taxon>
        <taxon>Fusarium fujikuroi species complex</taxon>
    </lineage>
</organism>
<comment type="caution">
    <text evidence="3">The sequence shown here is derived from an EMBL/GenBank/DDBJ whole genome shotgun (WGS) entry which is preliminary data.</text>
</comment>
<dbReference type="InterPro" id="IPR050426">
    <property type="entry name" value="Glycosyltransferase_28"/>
</dbReference>
<dbReference type="OrthoDB" id="5835829at2759"/>
<dbReference type="PANTHER" id="PTHR48050">
    <property type="entry name" value="STEROL 3-BETA-GLUCOSYLTRANSFERASE"/>
    <property type="match status" value="1"/>
</dbReference>
<dbReference type="SUPFAM" id="SSF53756">
    <property type="entry name" value="UDP-Glycosyltransferase/glycogen phosphorylase"/>
    <property type="match status" value="1"/>
</dbReference>
<feature type="domain" description="Glycosyltransferase family 28 N-terminal" evidence="2">
    <location>
        <begin position="85"/>
        <end position="141"/>
    </location>
</feature>
<name>A0A9P5B6N9_9HYPO</name>
<sequence length="660" mass="71197">MSKSRSRSPSKGKESQDADSVLDIPRDASPPTSRVNDHAGVDIQFSSLQPDEVNRLLPPDKAQDVEPTSSIPAAAPSGPCPALNVVIQVVGSRGDVPPFIALGVAFQRYGHRMRLATYDTFTDFVRSSGLEFYPIGGDPEDCMAYMVKNPGLIPSMESLRGGDIGRKRVMIDMLRGFWSSCVKPDLAATRSFPHPLANSQSQNMDPRASNYLSYGVVDLMAWQGLGDVINAWRVTDLHLDPLAAAVSPDIVGLIKVPYTYCWSPALVLKPSNWRESINKAFTSVVSLCRTNHPTHLPKILQTFYTNSVFYLGNCPHEWLFKRVAAVVHHGGASTTAYGLVNSRPTNIVPFLGDPEAQAAANRIATQMRQESGVNTAVNSFHRHLPIANLTCDLIPHNAAKWEYVGKSKKGSKDHVIVSNAALKVLLDSKKAKLADFEPLRPKEYLVENERWDPLTAGASSVLGTMTDFTSALGGAFIDPFKDVKRVRTDGTATAVASGKALQGMTTAVVKGSLVDVLLALAEGLRNTPRLYGEKVHDHGPVTDWKSGSTVAAKNFGVGFYEGITDIVTKPMKGAKEEGALGFFKGVGKGSLNMVAKPGSAMFGLLAYPAQGVYKSVQSMKTNKARESVAAGRVESLADGEQALMPSDAGQVVRRFQELTG</sequence>
<evidence type="ECO:0000313" key="3">
    <source>
        <dbReference type="EMBL" id="KAF4495235.1"/>
    </source>
</evidence>
<dbReference type="AlphaFoldDB" id="A0A9P5B6N9"/>
<evidence type="ECO:0000259" key="2">
    <source>
        <dbReference type="Pfam" id="PF03033"/>
    </source>
</evidence>
<keyword evidence="4" id="KW-1185">Reference proteome</keyword>
<gene>
    <name evidence="3" type="ORF">FAGAP_8631</name>
</gene>
<dbReference type="Pfam" id="PF03033">
    <property type="entry name" value="Glyco_transf_28"/>
    <property type="match status" value="1"/>
</dbReference>
<dbReference type="Proteomes" id="UP000737391">
    <property type="component" value="Unassembled WGS sequence"/>
</dbReference>